<protein>
    <recommendedName>
        <fullName evidence="8 9">7-methyl-GTP pyrophosphatase</fullName>
        <shortName evidence="9">m(7)GTP pyrophosphatase</shortName>
        <ecNumber evidence="9">3.6.1.-</ecNumber>
    </recommendedName>
</protein>
<dbReference type="Gene3D" id="3.90.950.10">
    <property type="match status" value="1"/>
</dbReference>
<dbReference type="InterPro" id="IPR029001">
    <property type="entry name" value="ITPase-like_fam"/>
</dbReference>
<keyword evidence="2 9" id="KW-0963">Cytoplasm</keyword>
<accession>A0A3C1KIX3</accession>
<reference evidence="10 11" key="1">
    <citation type="journal article" date="2018" name="Nat. Biotechnol.">
        <title>A standardized bacterial taxonomy based on genome phylogeny substantially revises the tree of life.</title>
        <authorList>
            <person name="Parks D.H."/>
            <person name="Chuvochina M."/>
            <person name="Waite D.W."/>
            <person name="Rinke C."/>
            <person name="Skarshewski A."/>
            <person name="Chaumeil P.A."/>
            <person name="Hugenholtz P."/>
        </authorList>
    </citation>
    <scope>NUCLEOTIDE SEQUENCE [LARGE SCALE GENOMIC DNA]</scope>
    <source>
        <strain evidence="10">UBA9158</strain>
    </source>
</reference>
<dbReference type="GO" id="GO:0005737">
    <property type="term" value="C:cytoplasm"/>
    <property type="evidence" value="ECO:0007669"/>
    <property type="project" value="UniProtKB-SubCell"/>
</dbReference>
<keyword evidence="3 9" id="KW-0378">Hydrolase</keyword>
<dbReference type="AlphaFoldDB" id="A0A3C1KIX3"/>
<dbReference type="PANTHER" id="PTHR43213">
    <property type="entry name" value="BIFUNCTIONAL DTTP/UTP PYROPHOSPHATASE/METHYLTRANSFERASE PROTEIN-RELATED"/>
    <property type="match status" value="1"/>
</dbReference>
<evidence type="ECO:0000256" key="9">
    <source>
        <dbReference type="HAMAP-Rule" id="MF_00528"/>
    </source>
</evidence>
<dbReference type="FunFam" id="3.90.950.10:FF:000005">
    <property type="entry name" value="7-methyl-GTP pyrophosphatase"/>
    <property type="match status" value="1"/>
</dbReference>
<dbReference type="Proteomes" id="UP000259273">
    <property type="component" value="Unassembled WGS sequence"/>
</dbReference>
<dbReference type="EC" id="3.6.1.-" evidence="9"/>
<dbReference type="GO" id="GO:0009117">
    <property type="term" value="P:nucleotide metabolic process"/>
    <property type="evidence" value="ECO:0007669"/>
    <property type="project" value="UniProtKB-KW"/>
</dbReference>
<comment type="cofactor">
    <cofactor evidence="9">
        <name>a divalent metal cation</name>
        <dbReference type="ChEBI" id="CHEBI:60240"/>
    </cofactor>
</comment>
<feature type="site" description="Important for substrate specificity" evidence="9">
    <location>
        <position position="69"/>
    </location>
</feature>
<proteinExistence type="inferred from homology"/>
<feature type="site" description="Important for substrate specificity" evidence="9">
    <location>
        <position position="153"/>
    </location>
</feature>
<dbReference type="PANTHER" id="PTHR43213:SF10">
    <property type="entry name" value="7-METHYL-GTP PYROPHOSPHATASE"/>
    <property type="match status" value="1"/>
</dbReference>
<dbReference type="GO" id="GO:0047429">
    <property type="term" value="F:nucleoside triphosphate diphosphatase activity"/>
    <property type="evidence" value="ECO:0007669"/>
    <property type="project" value="InterPro"/>
</dbReference>
<comment type="function">
    <text evidence="6 9">Nucleoside triphosphate pyrophosphatase that hydrolyzes 7-methyl-GTP (m(7)GTP). May have a dual role in cell division arrest and in preventing the incorporation of modified nucleotides into cellular nucleic acids.</text>
</comment>
<evidence type="ECO:0000256" key="3">
    <source>
        <dbReference type="ARBA" id="ARBA00022801"/>
    </source>
</evidence>
<dbReference type="HAMAP" id="MF_00528">
    <property type="entry name" value="Maf"/>
    <property type="match status" value="1"/>
</dbReference>
<organism evidence="10 11">
    <name type="scientific">Haliea salexigens</name>
    <dbReference type="NCBI Taxonomy" id="287487"/>
    <lineage>
        <taxon>Bacteria</taxon>
        <taxon>Pseudomonadati</taxon>
        <taxon>Pseudomonadota</taxon>
        <taxon>Gammaproteobacteria</taxon>
        <taxon>Cellvibrionales</taxon>
        <taxon>Halieaceae</taxon>
        <taxon>Haliea</taxon>
    </lineage>
</organism>
<dbReference type="Pfam" id="PF02545">
    <property type="entry name" value="Maf"/>
    <property type="match status" value="1"/>
</dbReference>
<gene>
    <name evidence="10" type="ORF">DCP75_02600</name>
</gene>
<evidence type="ECO:0000256" key="2">
    <source>
        <dbReference type="ARBA" id="ARBA00022490"/>
    </source>
</evidence>
<evidence type="ECO:0000256" key="1">
    <source>
        <dbReference type="ARBA" id="ARBA00004496"/>
    </source>
</evidence>
<evidence type="ECO:0000256" key="7">
    <source>
        <dbReference type="ARBA" id="ARBA00060749"/>
    </source>
</evidence>
<dbReference type="SUPFAM" id="SSF52972">
    <property type="entry name" value="ITPase-like"/>
    <property type="match status" value="1"/>
</dbReference>
<keyword evidence="4 9" id="KW-0546">Nucleotide metabolism</keyword>
<dbReference type="EMBL" id="DMND01000046">
    <property type="protein sequence ID" value="HAN26612.1"/>
    <property type="molecule type" value="Genomic_DNA"/>
</dbReference>
<dbReference type="PIRSF" id="PIRSF006305">
    <property type="entry name" value="Maf"/>
    <property type="match status" value="1"/>
</dbReference>
<feature type="active site" description="Proton acceptor" evidence="9">
    <location>
        <position position="68"/>
    </location>
</feature>
<evidence type="ECO:0000256" key="8">
    <source>
        <dbReference type="ARBA" id="ARBA00068163"/>
    </source>
</evidence>
<dbReference type="STRING" id="1121937.GCA_000423125_03497"/>
<dbReference type="InterPro" id="IPR003697">
    <property type="entry name" value="Maf-like"/>
</dbReference>
<dbReference type="NCBIfam" id="TIGR00172">
    <property type="entry name" value="maf"/>
    <property type="match status" value="1"/>
</dbReference>
<feature type="site" description="Important for substrate specificity" evidence="9">
    <location>
        <position position="11"/>
    </location>
</feature>
<evidence type="ECO:0000256" key="6">
    <source>
        <dbReference type="ARBA" id="ARBA00053369"/>
    </source>
</evidence>
<comment type="subcellular location">
    <subcellularLocation>
        <location evidence="1 9">Cytoplasm</location>
    </subcellularLocation>
</comment>
<evidence type="ECO:0000256" key="5">
    <source>
        <dbReference type="ARBA" id="ARBA00050213"/>
    </source>
</evidence>
<evidence type="ECO:0000256" key="4">
    <source>
        <dbReference type="ARBA" id="ARBA00023080"/>
    </source>
</evidence>
<dbReference type="CDD" id="cd00555">
    <property type="entry name" value="Maf"/>
    <property type="match status" value="1"/>
</dbReference>
<comment type="caution">
    <text evidence="10">The sequence shown here is derived from an EMBL/GenBank/DDBJ whole genome shotgun (WGS) entry which is preliminary data.</text>
</comment>
<evidence type="ECO:0000313" key="11">
    <source>
        <dbReference type="Proteomes" id="UP000259273"/>
    </source>
</evidence>
<name>A0A3C1KIX3_9GAMM</name>
<comment type="similarity">
    <text evidence="7 9">Belongs to the Maf family. YceF subfamily.</text>
</comment>
<comment type="caution">
    <text evidence="9">Lacks conserved residue(s) required for the propagation of feature annotation.</text>
</comment>
<comment type="catalytic activity">
    <reaction evidence="5 9">
        <text>N(7)-methyl-GTP + H2O = N(7)-methyl-GMP + diphosphate + H(+)</text>
        <dbReference type="Rhea" id="RHEA:58744"/>
        <dbReference type="ChEBI" id="CHEBI:15377"/>
        <dbReference type="ChEBI" id="CHEBI:15378"/>
        <dbReference type="ChEBI" id="CHEBI:33019"/>
        <dbReference type="ChEBI" id="CHEBI:58285"/>
        <dbReference type="ChEBI" id="CHEBI:87133"/>
    </reaction>
</comment>
<sequence>MDLILASTSPYRKALLARLQRPFRCLPPETDETPLAGESGEQLALRLAVDKARSVARAHPRSLVIGSDQVALLGDTLVGKPGNLDNARKQLSASSGRRVLFLTGLALCHPASRLELTHVEQFSVHFRELSAAAIESYLAREQPLDCAGSFKCEGLGIALFERMEGADPTSLEGLPLIALTSLLDQAGYPVLA</sequence>
<evidence type="ECO:0000313" key="10">
    <source>
        <dbReference type="EMBL" id="HAN26612.1"/>
    </source>
</evidence>